<protein>
    <submittedName>
        <fullName evidence="11">Phosphoethanolamine--lipid A transferase EptA</fullName>
    </submittedName>
</protein>
<keyword evidence="2" id="KW-1003">Cell membrane</keyword>
<dbReference type="CDD" id="cd16017">
    <property type="entry name" value="LptA"/>
    <property type="match status" value="1"/>
</dbReference>
<feature type="transmembrane region" description="Helical" evidence="8">
    <location>
        <begin position="21"/>
        <end position="44"/>
    </location>
</feature>
<dbReference type="InterPro" id="IPR058130">
    <property type="entry name" value="PEA_transf_C"/>
</dbReference>
<dbReference type="PANTHER" id="PTHR30443">
    <property type="entry name" value="INNER MEMBRANE PROTEIN"/>
    <property type="match status" value="1"/>
</dbReference>
<accession>A0AA37RN44</accession>
<sequence length="565" mass="62695">MKKDVAEVENGPKLKVQINPVWVLLLTALWMTLAVNSVFWSTVWRAIDGFENGNPLFLLSLPLFVVGWHFIILWALCWGRLLRPMIAVLIGVASVASYFVSRYGVVIDAGMLMNLFQTDVAEARDLLSPGLLVWLLATAVLPIIVLYRLPLARPNWRKQAAWRLCSLGVVIALIGVILATQYQSYASLLHNNREVRLILVPSNVLGAVHSYSKRAFAKPMAFVQVGTDAQQRVEVDATGRKKLLVLVVGETARAMNFSLNGYTRETNPELAARQVLSFGNVSSCGTATAISVPCMFQDLGREAWNNKYADRREGLLDILQRAGVNVLWRDNNSGCKGACDRVPNEDVSHADIAQHCATGECFDEVLLSGLQGYLDQRNENTVVVLHMKGSHGPAYYKRYPAAFQRFTPVCSDNQLDQCEDQAIRNAYDNTLLYSDHVLAQVIDVLKRNTSRFDSAMLYVSDHGESLGEKGVYLHGLPYAMAPQEQTHVPMVLWLSAQMAVRRGISYACMAQRSAEPLSHDNLFHSVLGLMDVQTSAYREQLDMFQPCQAGHLTGELPASGPVAEQ</sequence>
<evidence type="ECO:0000256" key="6">
    <source>
        <dbReference type="ARBA" id="ARBA00022989"/>
    </source>
</evidence>
<keyword evidence="4 11" id="KW-0808">Transferase</keyword>
<dbReference type="Pfam" id="PF08019">
    <property type="entry name" value="EptA_B_N"/>
    <property type="match status" value="1"/>
</dbReference>
<dbReference type="PANTHER" id="PTHR30443:SF0">
    <property type="entry name" value="PHOSPHOETHANOLAMINE TRANSFERASE EPTA"/>
    <property type="match status" value="1"/>
</dbReference>
<keyword evidence="6 8" id="KW-1133">Transmembrane helix</keyword>
<comment type="caution">
    <text evidence="11">The sequence shown here is derived from an EMBL/GenBank/DDBJ whole genome shotgun (WGS) entry which is preliminary data.</text>
</comment>
<evidence type="ECO:0000256" key="2">
    <source>
        <dbReference type="ARBA" id="ARBA00022475"/>
    </source>
</evidence>
<dbReference type="InterPro" id="IPR017850">
    <property type="entry name" value="Alkaline_phosphatase_core_sf"/>
</dbReference>
<dbReference type="InterPro" id="IPR040423">
    <property type="entry name" value="PEA_transferase"/>
</dbReference>
<name>A0AA37RN44_PSEPU</name>
<feature type="transmembrane region" description="Helical" evidence="8">
    <location>
        <begin position="56"/>
        <end position="78"/>
    </location>
</feature>
<keyword evidence="3" id="KW-0997">Cell inner membrane</keyword>
<evidence type="ECO:0000259" key="10">
    <source>
        <dbReference type="Pfam" id="PF08019"/>
    </source>
</evidence>
<evidence type="ECO:0000256" key="4">
    <source>
        <dbReference type="ARBA" id="ARBA00022679"/>
    </source>
</evidence>
<dbReference type="GO" id="GO:0016776">
    <property type="term" value="F:phosphotransferase activity, phosphate group as acceptor"/>
    <property type="evidence" value="ECO:0007669"/>
    <property type="project" value="TreeGrafter"/>
</dbReference>
<feature type="domain" description="Phosphoethanolamine transferase N-terminal" evidence="10">
    <location>
        <begin position="68"/>
        <end position="214"/>
    </location>
</feature>
<dbReference type="GO" id="GO:0009244">
    <property type="term" value="P:lipopolysaccharide core region biosynthetic process"/>
    <property type="evidence" value="ECO:0007669"/>
    <property type="project" value="TreeGrafter"/>
</dbReference>
<dbReference type="InterPro" id="IPR012549">
    <property type="entry name" value="EptA-like_N"/>
</dbReference>
<feature type="domain" description="Sulfatase N-terminal" evidence="9">
    <location>
        <begin position="243"/>
        <end position="532"/>
    </location>
</feature>
<evidence type="ECO:0000313" key="11">
    <source>
        <dbReference type="EMBL" id="GLO37319.1"/>
    </source>
</evidence>
<evidence type="ECO:0000313" key="12">
    <source>
        <dbReference type="Proteomes" id="UP001161257"/>
    </source>
</evidence>
<keyword evidence="5 8" id="KW-0812">Transmembrane</keyword>
<dbReference type="Gene3D" id="3.40.720.10">
    <property type="entry name" value="Alkaline Phosphatase, subunit A"/>
    <property type="match status" value="1"/>
</dbReference>
<dbReference type="InterPro" id="IPR000917">
    <property type="entry name" value="Sulfatase_N"/>
</dbReference>
<dbReference type="Proteomes" id="UP001161257">
    <property type="component" value="Unassembled WGS sequence"/>
</dbReference>
<reference evidence="11" key="1">
    <citation type="submission" date="2023-01" db="EMBL/GenBank/DDBJ databases">
        <title>Whole-genome sequence of Pseudomonas putida NBRC 14671.</title>
        <authorList>
            <person name="Morohoshi T."/>
            <person name="Someya N."/>
        </authorList>
    </citation>
    <scope>NUCLEOTIDE SEQUENCE</scope>
    <source>
        <strain evidence="11">NBRC 14671</strain>
    </source>
</reference>
<proteinExistence type="predicted"/>
<feature type="transmembrane region" description="Helical" evidence="8">
    <location>
        <begin position="85"/>
        <end position="106"/>
    </location>
</feature>
<dbReference type="SUPFAM" id="SSF53649">
    <property type="entry name" value="Alkaline phosphatase-like"/>
    <property type="match status" value="1"/>
</dbReference>
<dbReference type="RefSeq" id="WP_284356146.1">
    <property type="nucleotide sequence ID" value="NZ_BSKF01000011.1"/>
</dbReference>
<feature type="transmembrane region" description="Helical" evidence="8">
    <location>
        <begin position="126"/>
        <end position="149"/>
    </location>
</feature>
<evidence type="ECO:0000259" key="9">
    <source>
        <dbReference type="Pfam" id="PF00884"/>
    </source>
</evidence>
<organism evidence="11 12">
    <name type="scientific">Pseudomonas putida</name>
    <name type="common">Arthrobacter siderocapsulatus</name>
    <dbReference type="NCBI Taxonomy" id="303"/>
    <lineage>
        <taxon>Bacteria</taxon>
        <taxon>Pseudomonadati</taxon>
        <taxon>Pseudomonadota</taxon>
        <taxon>Gammaproteobacteria</taxon>
        <taxon>Pseudomonadales</taxon>
        <taxon>Pseudomonadaceae</taxon>
        <taxon>Pseudomonas</taxon>
    </lineage>
</organism>
<evidence type="ECO:0000256" key="7">
    <source>
        <dbReference type="ARBA" id="ARBA00023136"/>
    </source>
</evidence>
<evidence type="ECO:0000256" key="1">
    <source>
        <dbReference type="ARBA" id="ARBA00004429"/>
    </source>
</evidence>
<gene>
    <name evidence="11" type="ORF">PPUN14671_41550</name>
</gene>
<dbReference type="AlphaFoldDB" id="A0AA37RN44"/>
<feature type="transmembrane region" description="Helical" evidence="8">
    <location>
        <begin position="161"/>
        <end position="182"/>
    </location>
</feature>
<keyword evidence="7 8" id="KW-0472">Membrane</keyword>
<evidence type="ECO:0000256" key="8">
    <source>
        <dbReference type="SAM" id="Phobius"/>
    </source>
</evidence>
<dbReference type="EMBL" id="BSKJ01000010">
    <property type="protein sequence ID" value="GLO37319.1"/>
    <property type="molecule type" value="Genomic_DNA"/>
</dbReference>
<dbReference type="GO" id="GO:0005886">
    <property type="term" value="C:plasma membrane"/>
    <property type="evidence" value="ECO:0007669"/>
    <property type="project" value="UniProtKB-SubCell"/>
</dbReference>
<dbReference type="NCBIfam" id="NF028537">
    <property type="entry name" value="P_eth_NH2_trans"/>
    <property type="match status" value="1"/>
</dbReference>
<comment type="subcellular location">
    <subcellularLocation>
        <location evidence="1">Cell inner membrane</location>
        <topology evidence="1">Multi-pass membrane protein</topology>
    </subcellularLocation>
</comment>
<evidence type="ECO:0000256" key="5">
    <source>
        <dbReference type="ARBA" id="ARBA00022692"/>
    </source>
</evidence>
<evidence type="ECO:0000256" key="3">
    <source>
        <dbReference type="ARBA" id="ARBA00022519"/>
    </source>
</evidence>
<dbReference type="Pfam" id="PF00884">
    <property type="entry name" value="Sulfatase"/>
    <property type="match status" value="1"/>
</dbReference>